<gene>
    <name evidence="1" type="ORF">NCTC11421_01954</name>
</gene>
<reference evidence="1" key="1">
    <citation type="submission" date="2018-06" db="EMBL/GenBank/DDBJ databases">
        <authorList>
            <consortium name="Pathogen Informatics"/>
            <person name="Doyle S."/>
        </authorList>
    </citation>
    <scope>NUCLEOTIDE SEQUENCE [LARGE SCALE GENOMIC DNA]</scope>
    <source>
        <strain evidence="1">NCTC11421</strain>
    </source>
</reference>
<accession>A0A378W0F3</accession>
<dbReference type="Pfam" id="PF08238">
    <property type="entry name" value="Sel1"/>
    <property type="match status" value="2"/>
</dbReference>
<dbReference type="AlphaFoldDB" id="A0A378W0F3"/>
<dbReference type="InterPro" id="IPR052945">
    <property type="entry name" value="Mitotic_Regulator"/>
</dbReference>
<dbReference type="Gene3D" id="1.25.40.10">
    <property type="entry name" value="Tetratricopeptide repeat domain"/>
    <property type="match status" value="1"/>
</dbReference>
<name>A0A378W0F3_NEIGO</name>
<dbReference type="InterPro" id="IPR011990">
    <property type="entry name" value="TPR-like_helical_dom_sf"/>
</dbReference>
<proteinExistence type="predicted"/>
<dbReference type="PANTHER" id="PTHR43628">
    <property type="entry name" value="ACTIVATOR OF C KINASE PROTEIN 1-RELATED"/>
    <property type="match status" value="1"/>
</dbReference>
<sequence>MYYFGQGIAADYCKARKWFEQAAAQKDSMAFYNLACIHYSGHGARPDKEKACRYLQEAINNGYGQKASCKNCCNSGKMPSEQSYTYPAETKQV</sequence>
<dbReference type="PANTHER" id="PTHR43628:SF1">
    <property type="entry name" value="CHITIN SYNTHASE REGULATORY FACTOR 2-RELATED"/>
    <property type="match status" value="1"/>
</dbReference>
<dbReference type="SMART" id="SM00671">
    <property type="entry name" value="SEL1"/>
    <property type="match status" value="2"/>
</dbReference>
<evidence type="ECO:0000313" key="1">
    <source>
        <dbReference type="EMBL" id="SUA23964.1"/>
    </source>
</evidence>
<organism evidence="1">
    <name type="scientific">Neisseria gonorrhoeae</name>
    <dbReference type="NCBI Taxonomy" id="485"/>
    <lineage>
        <taxon>Bacteria</taxon>
        <taxon>Pseudomonadati</taxon>
        <taxon>Pseudomonadota</taxon>
        <taxon>Betaproteobacteria</taxon>
        <taxon>Neisseriales</taxon>
        <taxon>Neisseriaceae</taxon>
        <taxon>Neisseria</taxon>
    </lineage>
</organism>
<dbReference type="InterPro" id="IPR006597">
    <property type="entry name" value="Sel1-like"/>
</dbReference>
<dbReference type="EMBL" id="UGRI01000001">
    <property type="protein sequence ID" value="SUA23964.1"/>
    <property type="molecule type" value="Genomic_DNA"/>
</dbReference>
<dbReference type="SUPFAM" id="SSF81901">
    <property type="entry name" value="HCP-like"/>
    <property type="match status" value="1"/>
</dbReference>
<protein>
    <submittedName>
        <fullName evidence="1">Sel1 repeat protein</fullName>
    </submittedName>
</protein>